<dbReference type="GeneID" id="19952190"/>
<gene>
    <name evidence="2" type="ORF">SDRG_11463</name>
</gene>
<dbReference type="Proteomes" id="UP000030762">
    <property type="component" value="Unassembled WGS sequence"/>
</dbReference>
<keyword evidence="1" id="KW-0812">Transmembrane</keyword>
<protein>
    <submittedName>
        <fullName evidence="2">Uncharacterized protein</fullName>
    </submittedName>
</protein>
<dbReference type="RefSeq" id="XP_008615728.1">
    <property type="nucleotide sequence ID" value="XM_008617506.1"/>
</dbReference>
<evidence type="ECO:0000313" key="3">
    <source>
        <dbReference type="Proteomes" id="UP000030762"/>
    </source>
</evidence>
<feature type="transmembrane region" description="Helical" evidence="1">
    <location>
        <begin position="32"/>
        <end position="58"/>
    </location>
</feature>
<keyword evidence="1" id="KW-1133">Transmembrane helix</keyword>
<sequence length="132" mass="13973">MPKPTRTTVAVAIAFVVVATYGGCVVALDASMYGALIVMPHATTVGILTILLATLGLVHLVWTRLVPSPTLCLLLLILEVVCASVLLGMAVNGVAKTTSAVETAPALTTYQHRMETYLASDKARQYTYARVP</sequence>
<dbReference type="EMBL" id="JH767172">
    <property type="protein sequence ID" value="EQC30990.1"/>
    <property type="molecule type" value="Genomic_DNA"/>
</dbReference>
<proteinExistence type="predicted"/>
<feature type="transmembrane region" description="Helical" evidence="1">
    <location>
        <begin position="70"/>
        <end position="91"/>
    </location>
</feature>
<name>T0QBU7_SAPDV</name>
<accession>T0QBU7</accession>
<dbReference type="AlphaFoldDB" id="T0QBU7"/>
<keyword evidence="3" id="KW-1185">Reference proteome</keyword>
<dbReference type="VEuPathDB" id="FungiDB:SDRG_11463"/>
<dbReference type="InParanoid" id="T0QBU7"/>
<organism evidence="2 3">
    <name type="scientific">Saprolegnia diclina (strain VS20)</name>
    <dbReference type="NCBI Taxonomy" id="1156394"/>
    <lineage>
        <taxon>Eukaryota</taxon>
        <taxon>Sar</taxon>
        <taxon>Stramenopiles</taxon>
        <taxon>Oomycota</taxon>
        <taxon>Saprolegniomycetes</taxon>
        <taxon>Saprolegniales</taxon>
        <taxon>Saprolegniaceae</taxon>
        <taxon>Saprolegnia</taxon>
    </lineage>
</organism>
<reference evidence="2 3" key="1">
    <citation type="submission" date="2012-04" db="EMBL/GenBank/DDBJ databases">
        <title>The Genome Sequence of Saprolegnia declina VS20.</title>
        <authorList>
            <consortium name="The Broad Institute Genome Sequencing Platform"/>
            <person name="Russ C."/>
            <person name="Nusbaum C."/>
            <person name="Tyler B."/>
            <person name="van West P."/>
            <person name="Dieguez-Uribeondo J."/>
            <person name="de Bruijn I."/>
            <person name="Tripathy S."/>
            <person name="Jiang R."/>
            <person name="Young S.K."/>
            <person name="Zeng Q."/>
            <person name="Gargeya S."/>
            <person name="Fitzgerald M."/>
            <person name="Haas B."/>
            <person name="Abouelleil A."/>
            <person name="Alvarado L."/>
            <person name="Arachchi H.M."/>
            <person name="Berlin A."/>
            <person name="Chapman S.B."/>
            <person name="Goldberg J."/>
            <person name="Griggs A."/>
            <person name="Gujja S."/>
            <person name="Hansen M."/>
            <person name="Howarth C."/>
            <person name="Imamovic A."/>
            <person name="Larimer J."/>
            <person name="McCowen C."/>
            <person name="Montmayeur A."/>
            <person name="Murphy C."/>
            <person name="Neiman D."/>
            <person name="Pearson M."/>
            <person name="Priest M."/>
            <person name="Roberts A."/>
            <person name="Saif S."/>
            <person name="Shea T."/>
            <person name="Sisk P."/>
            <person name="Sykes S."/>
            <person name="Wortman J."/>
            <person name="Nusbaum C."/>
            <person name="Birren B."/>
        </authorList>
    </citation>
    <scope>NUCLEOTIDE SEQUENCE [LARGE SCALE GENOMIC DNA]</scope>
    <source>
        <strain evidence="2 3">VS20</strain>
    </source>
</reference>
<evidence type="ECO:0000256" key="1">
    <source>
        <dbReference type="SAM" id="Phobius"/>
    </source>
</evidence>
<evidence type="ECO:0000313" key="2">
    <source>
        <dbReference type="EMBL" id="EQC30990.1"/>
    </source>
</evidence>
<keyword evidence="1" id="KW-0472">Membrane</keyword>